<feature type="compositionally biased region" description="Low complexity" evidence="1">
    <location>
        <begin position="365"/>
        <end position="376"/>
    </location>
</feature>
<feature type="compositionally biased region" description="Basic and acidic residues" evidence="1">
    <location>
        <begin position="430"/>
        <end position="440"/>
    </location>
</feature>
<dbReference type="OrthoDB" id="21499at2759"/>
<feature type="region of interest" description="Disordered" evidence="1">
    <location>
        <begin position="1"/>
        <end position="159"/>
    </location>
</feature>
<evidence type="ECO:0000259" key="2">
    <source>
        <dbReference type="Pfam" id="PF13846"/>
    </source>
</evidence>
<feature type="region of interest" description="Disordered" evidence="1">
    <location>
        <begin position="203"/>
        <end position="449"/>
    </location>
</feature>
<sequence length="672" mass="76757">MGVKPAVRRYETRNQTAGREVPSSRSRVDWRRTRRALILPDSDEESSATSEEEEEESTTSTESEIDEKDQTPVKGSLSDREEKDHGGDVSEDGDDERVVPGKRKSWSSSVVYDSDESEGSDILVRKVPAKRRCIMDDDESSEERQPDKACPTENVSTSRKQKVLAKLKELVRQSAARRSCSSANCEVCCCSLSMGVKPAVRRYETRNQTAGREVPSSRSRVDWRRTRRALILPDSDEESSATSEEEEEESTTSTESEIDEKDQTPVKGSLSDREEKDHGGDVSEDGDDERVVPGKRKSWSSSVVYDSDESEGSDILVRKVPAKRRCIMDDDESSEERQPDKACPTENVSTSRKQKVLAKLKELVRQSAARRSCSSANCEDSNSEAPTEEEPLCPLPLTLSEGSETDSSSLKDFVVEEEEDHDDDDDDIDNTEHMKSENRPHQKQPNPSNSELLAHYIPQLSRCDHYVHFKRIVRAFLINAIDDTFLSSLYDGTRQKKYAQDMLLSLDYLDNRFIQPRLENLMCRSRWKDRYKERVDCYPDVRISLKNTENMSCQACEMKRCCKFSVLLSGRLYNSQTLEVDDFMSGDKQVLKVGVVCANRTRVYHNLKHFKYKLYMDCSSVAELDGVKDEPVKDTVERLFSHLEESGWIQKRYNDLEDYMEDADSFQEEKID</sequence>
<accession>A0A8K1LLV4</accession>
<dbReference type="GO" id="GO:0005634">
    <property type="term" value="C:nucleus"/>
    <property type="evidence" value="ECO:0007669"/>
    <property type="project" value="TreeGrafter"/>
</dbReference>
<dbReference type="InterPro" id="IPR025451">
    <property type="entry name" value="DUF4211"/>
</dbReference>
<evidence type="ECO:0000256" key="1">
    <source>
        <dbReference type="SAM" id="MobiDB-lite"/>
    </source>
</evidence>
<feature type="compositionally biased region" description="Acidic residues" evidence="1">
    <location>
        <begin position="41"/>
        <end position="67"/>
    </location>
</feature>
<protein>
    <recommendedName>
        <fullName evidence="6">Coiled-coil domain containing 82</fullName>
    </recommendedName>
</protein>
<dbReference type="PANTHER" id="PTHR14689:SF0">
    <property type="entry name" value="COILED-COIL DOMAIN-CONTAINING PROTEIN 82"/>
    <property type="match status" value="1"/>
</dbReference>
<dbReference type="InterPro" id="IPR025244">
    <property type="entry name" value="CCDC82"/>
</dbReference>
<feature type="domain" description="Coiled-coil" evidence="2">
    <location>
        <begin position="46"/>
        <end position="160"/>
    </location>
</feature>
<feature type="domain" description="Coiled-coil" evidence="2">
    <location>
        <begin position="239"/>
        <end position="353"/>
    </location>
</feature>
<evidence type="ECO:0000313" key="5">
    <source>
        <dbReference type="Proteomes" id="UP000796761"/>
    </source>
</evidence>
<keyword evidence="5" id="KW-1185">Reference proteome</keyword>
<dbReference type="AlphaFoldDB" id="A0A8K1LLV4"/>
<evidence type="ECO:0000313" key="4">
    <source>
        <dbReference type="EMBL" id="TRZ18754.1"/>
    </source>
</evidence>
<dbReference type="Pfam" id="PF13926">
    <property type="entry name" value="DUF4211"/>
    <property type="match status" value="1"/>
</dbReference>
<feature type="compositionally biased region" description="Polar residues" evidence="1">
    <location>
        <begin position="400"/>
        <end position="410"/>
    </location>
</feature>
<feature type="compositionally biased region" description="Acidic residues" evidence="1">
    <location>
        <begin position="415"/>
        <end position="429"/>
    </location>
</feature>
<proteinExistence type="predicted"/>
<dbReference type="EMBL" id="SWJQ01000210">
    <property type="protein sequence ID" value="TRZ18754.1"/>
    <property type="molecule type" value="Genomic_DNA"/>
</dbReference>
<reference evidence="4" key="1">
    <citation type="submission" date="2019-04" db="EMBL/GenBank/DDBJ databases">
        <title>Genome assembly of Zosterops borbonicus 15179.</title>
        <authorList>
            <person name="Leroy T."/>
            <person name="Anselmetti Y."/>
            <person name="Tilak M.-K."/>
            <person name="Nabholz B."/>
        </authorList>
    </citation>
    <scope>NUCLEOTIDE SEQUENCE</scope>
    <source>
        <strain evidence="4">HGM_15179</strain>
        <tissue evidence="4">Muscle</tissue>
    </source>
</reference>
<dbReference type="PANTHER" id="PTHR14689">
    <property type="entry name" value="PHORBOL-ESTER_DAG-TYPE DOMAIN-CONTAINING PROTEIN"/>
    <property type="match status" value="1"/>
</dbReference>
<feature type="compositionally biased region" description="Basic and acidic residues" evidence="1">
    <location>
        <begin position="77"/>
        <end position="88"/>
    </location>
</feature>
<evidence type="ECO:0000259" key="3">
    <source>
        <dbReference type="Pfam" id="PF13926"/>
    </source>
</evidence>
<name>A0A8K1LLV4_9PASS</name>
<organism evidence="4 5">
    <name type="scientific">Zosterops borbonicus</name>
    <dbReference type="NCBI Taxonomy" id="364589"/>
    <lineage>
        <taxon>Eukaryota</taxon>
        <taxon>Metazoa</taxon>
        <taxon>Chordata</taxon>
        <taxon>Craniata</taxon>
        <taxon>Vertebrata</taxon>
        <taxon>Euteleostomi</taxon>
        <taxon>Archelosauria</taxon>
        <taxon>Archosauria</taxon>
        <taxon>Dinosauria</taxon>
        <taxon>Saurischia</taxon>
        <taxon>Theropoda</taxon>
        <taxon>Coelurosauria</taxon>
        <taxon>Aves</taxon>
        <taxon>Neognathae</taxon>
        <taxon>Neoaves</taxon>
        <taxon>Telluraves</taxon>
        <taxon>Australaves</taxon>
        <taxon>Passeriformes</taxon>
        <taxon>Sylvioidea</taxon>
        <taxon>Zosteropidae</taxon>
        <taxon>Zosterops</taxon>
    </lineage>
</organism>
<feature type="compositionally biased region" description="Acidic residues" evidence="1">
    <location>
        <begin position="234"/>
        <end position="260"/>
    </location>
</feature>
<gene>
    <name evidence="4" type="ORF">HGM15179_008346</name>
</gene>
<dbReference type="Pfam" id="PF13846">
    <property type="entry name" value="DUF4196"/>
    <property type="match status" value="2"/>
</dbReference>
<feature type="compositionally biased region" description="Basic and acidic residues" evidence="1">
    <location>
        <begin position="270"/>
        <end position="281"/>
    </location>
</feature>
<evidence type="ECO:0008006" key="6">
    <source>
        <dbReference type="Google" id="ProtNLM"/>
    </source>
</evidence>
<comment type="caution">
    <text evidence="4">The sequence shown here is derived from an EMBL/GenBank/DDBJ whole genome shotgun (WGS) entry which is preliminary data.</text>
</comment>
<dbReference type="Proteomes" id="UP000796761">
    <property type="component" value="Unassembled WGS sequence"/>
</dbReference>
<feature type="domain" description="DUF4211" evidence="3">
    <location>
        <begin position="412"/>
        <end position="578"/>
    </location>
</feature>